<dbReference type="OrthoDB" id="5298445at2"/>
<evidence type="ECO:0000313" key="3">
    <source>
        <dbReference type="EMBL" id="PRP68818.1"/>
    </source>
</evidence>
<dbReference type="Proteomes" id="UP000239469">
    <property type="component" value="Unassembled WGS sequence"/>
</dbReference>
<accession>A0A2S9WZC4</accession>
<keyword evidence="1" id="KW-0472">Membrane</keyword>
<evidence type="ECO:0000256" key="1">
    <source>
        <dbReference type="SAM" id="Phobius"/>
    </source>
</evidence>
<keyword evidence="1" id="KW-0812">Transmembrane</keyword>
<evidence type="ECO:0000313" key="4">
    <source>
        <dbReference type="Proteomes" id="UP000239469"/>
    </source>
</evidence>
<proteinExistence type="predicted"/>
<reference evidence="3 4" key="1">
    <citation type="submission" date="2017-01" db="EMBL/GenBank/DDBJ databases">
        <title>New insights into the genetic diversity of Chromobacterium isolated from tropical freshwater lake.</title>
        <authorList>
            <person name="Santos A.B."/>
            <person name="Nascimento A.M."/>
            <person name="Da Silva P.C."/>
        </authorList>
    </citation>
    <scope>NUCLEOTIDE SEQUENCE [LARGE SCALE GENOMIC DNA]</scope>
    <source>
        <strain evidence="3 4">56AF</strain>
    </source>
</reference>
<keyword evidence="1" id="KW-1133">Transmembrane helix</keyword>
<feature type="signal peptide" evidence="2">
    <location>
        <begin position="1"/>
        <end position="31"/>
    </location>
</feature>
<feature type="transmembrane region" description="Helical" evidence="1">
    <location>
        <begin position="308"/>
        <end position="329"/>
    </location>
</feature>
<keyword evidence="2" id="KW-0732">Signal</keyword>
<dbReference type="EMBL" id="MTBD01000037">
    <property type="protein sequence ID" value="PRP68818.1"/>
    <property type="molecule type" value="Genomic_DNA"/>
</dbReference>
<evidence type="ECO:0000256" key="2">
    <source>
        <dbReference type="SAM" id="SignalP"/>
    </source>
</evidence>
<gene>
    <name evidence="3" type="ORF">BUE93_20440</name>
</gene>
<protein>
    <submittedName>
        <fullName evidence="3">Uncharacterized protein</fullName>
    </submittedName>
</protein>
<sequence>MHLHRFGSAFARWLTLCSFLFSALWMPVAQAAGMSETDYQTALYMLQGDIRYTRNDVGAIIANIPPGKLANTLYLTFSKRPQIYARYHPESASGRIDVVTLRKLPNGGVEMQIRPWAPKDGSKWARNRYGDGKPIPGNFRGLNPFRAFYADGSCAVVDYMGATSDNWKEPWDRFTNTNPTCDEWRNLAPSAFFTAVGMAMKYHRTDEALVGVAETRVQQGTRTSGNVLKKKTTTYVDAYVKPHWYRGAPLGQGGTSMSAAYCVVASDPSKPCPKDLAVDAGVNFVDWNKGDLSTAEYHAFHHEESKSGLTFVSFIVVSFALAWAGGFALTGVAGMTGTAATAAAGTIASSTAAATWGAAAYGLAASGLYAGLSMAITGNTSLPLTTVQDGYLGEINNGVINSPPSGSVWDPTPAVKGSYMQPNQAAVPGPTGQVYQDEHYQAGDWQNPQDAYQLKRQRDQGMIMQTAPGAN</sequence>
<dbReference type="RefSeq" id="WP_106078060.1">
    <property type="nucleotide sequence ID" value="NZ_MTBD01000037.1"/>
</dbReference>
<name>A0A2S9WZC4_9NEIS</name>
<comment type="caution">
    <text evidence="3">The sequence shown here is derived from an EMBL/GenBank/DDBJ whole genome shotgun (WGS) entry which is preliminary data.</text>
</comment>
<dbReference type="AlphaFoldDB" id="A0A2S9WZC4"/>
<feature type="chain" id="PRO_5015780209" evidence="2">
    <location>
        <begin position="32"/>
        <end position="471"/>
    </location>
</feature>
<organism evidence="3 4">
    <name type="scientific">Chromobacterium amazonense</name>
    <dbReference type="NCBI Taxonomy" id="1382803"/>
    <lineage>
        <taxon>Bacteria</taxon>
        <taxon>Pseudomonadati</taxon>
        <taxon>Pseudomonadota</taxon>
        <taxon>Betaproteobacteria</taxon>
        <taxon>Neisseriales</taxon>
        <taxon>Chromobacteriaceae</taxon>
        <taxon>Chromobacterium</taxon>
    </lineage>
</organism>